<keyword evidence="6" id="KW-1185">Reference proteome</keyword>
<feature type="domain" description="NADP-dependent oxidoreductase" evidence="4">
    <location>
        <begin position="31"/>
        <end position="283"/>
    </location>
</feature>
<dbReference type="PANTHER" id="PTHR43827">
    <property type="entry name" value="2,5-DIKETO-D-GLUCONIC ACID REDUCTASE"/>
    <property type="match status" value="1"/>
</dbReference>
<dbReference type="Gene3D" id="3.20.20.100">
    <property type="entry name" value="NADP-dependent oxidoreductase domain"/>
    <property type="match status" value="1"/>
</dbReference>
<reference evidence="5 6" key="1">
    <citation type="submission" date="2015-12" db="EMBL/GenBank/DDBJ databases">
        <title>The genome of Folsomia candida.</title>
        <authorList>
            <person name="Faddeeva A."/>
            <person name="Derks M.F."/>
            <person name="Anvar Y."/>
            <person name="Smit S."/>
            <person name="Van Straalen N."/>
            <person name="Roelofs D."/>
        </authorList>
    </citation>
    <scope>NUCLEOTIDE SEQUENCE [LARGE SCALE GENOMIC DNA]</scope>
    <source>
        <strain evidence="5 6">VU population</strain>
        <tissue evidence="5">Whole body</tissue>
    </source>
</reference>
<dbReference type="PANTHER" id="PTHR43827:SF3">
    <property type="entry name" value="NADP-DEPENDENT OXIDOREDUCTASE DOMAIN-CONTAINING PROTEIN"/>
    <property type="match status" value="1"/>
</dbReference>
<dbReference type="SUPFAM" id="SSF51430">
    <property type="entry name" value="NAD(P)-linked oxidoreductase"/>
    <property type="match status" value="1"/>
</dbReference>
<evidence type="ECO:0000313" key="5">
    <source>
        <dbReference type="EMBL" id="OXA52377.1"/>
    </source>
</evidence>
<evidence type="ECO:0000259" key="4">
    <source>
        <dbReference type="Pfam" id="PF00248"/>
    </source>
</evidence>
<dbReference type="CDD" id="cd19071">
    <property type="entry name" value="AKR_AKR1-5-like"/>
    <property type="match status" value="1"/>
</dbReference>
<evidence type="ECO:0000256" key="1">
    <source>
        <dbReference type="ARBA" id="ARBA00007905"/>
    </source>
</evidence>
<accession>A0A226E5Z7</accession>
<protein>
    <submittedName>
        <fullName evidence="5">Prostaglandin F synthase</fullName>
    </submittedName>
</protein>
<comment type="caution">
    <text evidence="5">The sequence shown here is derived from an EMBL/GenBank/DDBJ whole genome shotgun (WGS) entry which is preliminary data.</text>
</comment>
<organism evidence="5 6">
    <name type="scientific">Folsomia candida</name>
    <name type="common">Springtail</name>
    <dbReference type="NCBI Taxonomy" id="158441"/>
    <lineage>
        <taxon>Eukaryota</taxon>
        <taxon>Metazoa</taxon>
        <taxon>Ecdysozoa</taxon>
        <taxon>Arthropoda</taxon>
        <taxon>Hexapoda</taxon>
        <taxon>Collembola</taxon>
        <taxon>Entomobryomorpha</taxon>
        <taxon>Isotomoidea</taxon>
        <taxon>Isotomidae</taxon>
        <taxon>Proisotominae</taxon>
        <taxon>Folsomia</taxon>
    </lineage>
</organism>
<keyword evidence="3" id="KW-0560">Oxidoreductase</keyword>
<dbReference type="OMA" id="FQSFWTL"/>
<name>A0A226E5Z7_FOLCA</name>
<dbReference type="GO" id="GO:0016616">
    <property type="term" value="F:oxidoreductase activity, acting on the CH-OH group of donors, NAD or NADP as acceptor"/>
    <property type="evidence" value="ECO:0007669"/>
    <property type="project" value="UniProtKB-ARBA"/>
</dbReference>
<dbReference type="InterPro" id="IPR020471">
    <property type="entry name" value="AKR"/>
</dbReference>
<dbReference type="InterPro" id="IPR036812">
    <property type="entry name" value="NAD(P)_OxRdtase_dom_sf"/>
</dbReference>
<evidence type="ECO:0000256" key="3">
    <source>
        <dbReference type="ARBA" id="ARBA00023002"/>
    </source>
</evidence>
<dbReference type="Proteomes" id="UP000198287">
    <property type="component" value="Unassembled WGS sequence"/>
</dbReference>
<dbReference type="OrthoDB" id="8249032at2759"/>
<dbReference type="STRING" id="158441.A0A226E5Z7"/>
<dbReference type="AlphaFoldDB" id="A0A226E5Z7"/>
<dbReference type="Pfam" id="PF00248">
    <property type="entry name" value="Aldo_ket_red"/>
    <property type="match status" value="1"/>
</dbReference>
<proteinExistence type="inferred from homology"/>
<dbReference type="EMBL" id="LNIX01000007">
    <property type="protein sequence ID" value="OXA52377.1"/>
    <property type="molecule type" value="Genomic_DNA"/>
</dbReference>
<dbReference type="InterPro" id="IPR023210">
    <property type="entry name" value="NADP_OxRdtase_dom"/>
</dbReference>
<dbReference type="PRINTS" id="PR00069">
    <property type="entry name" value="ALDKETRDTASE"/>
</dbReference>
<gene>
    <name evidence="5" type="ORF">Fcan01_13272</name>
</gene>
<evidence type="ECO:0000313" key="6">
    <source>
        <dbReference type="Proteomes" id="UP000198287"/>
    </source>
</evidence>
<keyword evidence="2" id="KW-0521">NADP</keyword>
<sequence>MAASSSHFVTSTISSVRMPRLIYGTAWKKGATAELVITAIRAGFRGVDTACQPKHYTEAGVGTALRTILAEGTISREDLFIQTKFTSLDGQDPASTPYDPTAPLATQVVQSLERSLSNLGTPYVDSLVLHSPMRTVKDTLTVWKIFEGFVASGKVKQLGISNCYSIETFKTLFDSVSIKPAVLQNRLYPESGYDRELRKFCAEKGIFYQSFWTLTANPTILRDRAVVAIGRKYGKTVEQMFFAYLVQTGVVTPLTGTKNATHMAQDLEVLDMSRLDKEDADVFENFINGASSSS</sequence>
<evidence type="ECO:0000256" key="2">
    <source>
        <dbReference type="ARBA" id="ARBA00022857"/>
    </source>
</evidence>
<comment type="similarity">
    <text evidence="1">Belongs to the aldo/keto reductase family.</text>
</comment>